<evidence type="ECO:0000313" key="6">
    <source>
        <dbReference type="EMBL" id="MTS27410.1"/>
    </source>
</evidence>
<dbReference type="SMART" id="SM00382">
    <property type="entry name" value="AAA"/>
    <property type="match status" value="1"/>
</dbReference>
<dbReference type="PROSITE" id="PS50893">
    <property type="entry name" value="ABC_TRANSPORTER_2"/>
    <property type="match status" value="1"/>
</dbReference>
<protein>
    <submittedName>
        <fullName evidence="5">ABC transporter</fullName>
    </submittedName>
    <submittedName>
        <fullName evidence="6">ATP-binding cassette domain-containing protein</fullName>
    </submittedName>
</protein>
<keyword evidence="3 6" id="KW-0067">ATP-binding</keyword>
<dbReference type="GO" id="GO:0005886">
    <property type="term" value="C:plasma membrane"/>
    <property type="evidence" value="ECO:0007669"/>
    <property type="project" value="TreeGrafter"/>
</dbReference>
<dbReference type="RefSeq" id="WP_050004357.1">
    <property type="nucleotide sequence ID" value="NZ_DAWBJP010000018.1"/>
</dbReference>
<dbReference type="GO" id="GO:0022857">
    <property type="term" value="F:transmembrane transporter activity"/>
    <property type="evidence" value="ECO:0007669"/>
    <property type="project" value="UniProtKB-ARBA"/>
</dbReference>
<reference evidence="5 7" key="1">
    <citation type="submission" date="2015-10" db="EMBL/GenBank/DDBJ databases">
        <title>A novel member of the family Ruminococcaceae isolated from human faeces.</title>
        <authorList>
            <person name="Shkoporov A.N."/>
            <person name="Chaplin A.V."/>
            <person name="Motuzova O.V."/>
            <person name="Kafarskaia L.I."/>
            <person name="Efimov B.A."/>
        </authorList>
    </citation>
    <scope>NUCLEOTIDE SEQUENCE [LARGE SCALE GENOMIC DNA]</scope>
    <source>
        <strain evidence="5 7">668</strain>
    </source>
</reference>
<dbReference type="Pfam" id="PF00005">
    <property type="entry name" value="ABC_tran"/>
    <property type="match status" value="1"/>
</dbReference>
<comment type="caution">
    <text evidence="5">The sequence shown here is derived from an EMBL/GenBank/DDBJ whole genome shotgun (WGS) entry which is preliminary data.</text>
</comment>
<feature type="domain" description="ABC transporter" evidence="4">
    <location>
        <begin position="5"/>
        <end position="244"/>
    </location>
</feature>
<keyword evidence="1" id="KW-0813">Transport</keyword>
<name>A0A0W7TW76_9FIRM</name>
<dbReference type="EMBL" id="WMZU01000012">
    <property type="protein sequence ID" value="MTS27410.1"/>
    <property type="molecule type" value="Genomic_DNA"/>
</dbReference>
<dbReference type="Gene3D" id="3.40.50.300">
    <property type="entry name" value="P-loop containing nucleotide triphosphate hydrolases"/>
    <property type="match status" value="1"/>
</dbReference>
<evidence type="ECO:0000313" key="8">
    <source>
        <dbReference type="Proteomes" id="UP000472755"/>
    </source>
</evidence>
<dbReference type="AlphaFoldDB" id="A0A0W7TW76"/>
<dbReference type="CDD" id="cd03255">
    <property type="entry name" value="ABC_MJ0796_LolCDE_FtsE"/>
    <property type="match status" value="1"/>
</dbReference>
<dbReference type="InterPro" id="IPR027417">
    <property type="entry name" value="P-loop_NTPase"/>
</dbReference>
<dbReference type="InterPro" id="IPR003593">
    <property type="entry name" value="AAA+_ATPase"/>
</dbReference>
<organism evidence="5 7">
    <name type="scientific">Ruthenibacterium lactatiformans</name>
    <dbReference type="NCBI Taxonomy" id="1550024"/>
    <lineage>
        <taxon>Bacteria</taxon>
        <taxon>Bacillati</taxon>
        <taxon>Bacillota</taxon>
        <taxon>Clostridia</taxon>
        <taxon>Eubacteriales</taxon>
        <taxon>Oscillospiraceae</taxon>
        <taxon>Ruthenibacterium</taxon>
    </lineage>
</organism>
<evidence type="ECO:0000256" key="3">
    <source>
        <dbReference type="ARBA" id="ARBA00022840"/>
    </source>
</evidence>
<gene>
    <name evidence="5" type="ORF">ASJ35_01125</name>
    <name evidence="6" type="ORF">GMD59_08925</name>
</gene>
<evidence type="ECO:0000256" key="2">
    <source>
        <dbReference type="ARBA" id="ARBA00022741"/>
    </source>
</evidence>
<dbReference type="InterPro" id="IPR017911">
    <property type="entry name" value="MacB-like_ATP-bd"/>
</dbReference>
<reference evidence="6 8" key="2">
    <citation type="journal article" date="2019" name="Nat. Med.">
        <title>A library of human gut bacterial isolates paired with longitudinal multiomics data enables mechanistic microbiome research.</title>
        <authorList>
            <person name="Poyet M."/>
            <person name="Groussin M."/>
            <person name="Gibbons S.M."/>
            <person name="Avila-Pacheco J."/>
            <person name="Jiang X."/>
            <person name="Kearney S.M."/>
            <person name="Perrotta A.R."/>
            <person name="Berdy B."/>
            <person name="Zhao S."/>
            <person name="Lieberman T.D."/>
            <person name="Swanson P.K."/>
            <person name="Smith M."/>
            <person name="Roesemann S."/>
            <person name="Alexander J.E."/>
            <person name="Rich S.A."/>
            <person name="Livny J."/>
            <person name="Vlamakis H."/>
            <person name="Clish C."/>
            <person name="Bullock K."/>
            <person name="Deik A."/>
            <person name="Scott J."/>
            <person name="Pierce K.A."/>
            <person name="Xavier R.J."/>
            <person name="Alm E.J."/>
        </authorList>
    </citation>
    <scope>NUCLEOTIDE SEQUENCE [LARGE SCALE GENOMIC DNA]</scope>
    <source>
        <strain evidence="6 8">BIOML-A4</strain>
    </source>
</reference>
<proteinExistence type="predicted"/>
<dbReference type="GO" id="GO:0016887">
    <property type="term" value="F:ATP hydrolysis activity"/>
    <property type="evidence" value="ECO:0007669"/>
    <property type="project" value="InterPro"/>
</dbReference>
<keyword evidence="2" id="KW-0547">Nucleotide-binding</keyword>
<evidence type="ECO:0000313" key="7">
    <source>
        <dbReference type="Proteomes" id="UP000053433"/>
    </source>
</evidence>
<dbReference type="InterPro" id="IPR015854">
    <property type="entry name" value="ABC_transpr_LolD-like"/>
</dbReference>
<dbReference type="EMBL" id="LMUA01000001">
    <property type="protein sequence ID" value="KUE78031.1"/>
    <property type="molecule type" value="Genomic_DNA"/>
</dbReference>
<sequence length="283" mass="30974">MASIIKVQNLRKVYRVGKEKVVALDDICLEIGEGEMCCIVGASGSGKSTLLNQLAGLEKPTKGRVLIGKHDISAMTEDELADFRQQHLGFIFQSYNLLPSMTAAENVALPLMFKGMGKKQREKLARKELKKMGLLSRANHKPTEMSGGQQQRVGIARAFVAKPKVIFADEPTGNLDSTTSRQVLYSMLEMAKSYGITFVMVTHEKELAYCGDRIVTIKDGRVLDNVLLGEDEKAENRRRLFGDVTSGDIAEPETTVAEGKKPAARQAKAVAAAVAEKVNQESM</sequence>
<dbReference type="PANTHER" id="PTHR24220">
    <property type="entry name" value="IMPORT ATP-BINDING PROTEIN"/>
    <property type="match status" value="1"/>
</dbReference>
<dbReference type="Proteomes" id="UP000053433">
    <property type="component" value="Unassembled WGS sequence"/>
</dbReference>
<dbReference type="GO" id="GO:0005524">
    <property type="term" value="F:ATP binding"/>
    <property type="evidence" value="ECO:0007669"/>
    <property type="project" value="UniProtKB-KW"/>
</dbReference>
<dbReference type="GO" id="GO:0098796">
    <property type="term" value="C:membrane protein complex"/>
    <property type="evidence" value="ECO:0007669"/>
    <property type="project" value="UniProtKB-ARBA"/>
</dbReference>
<dbReference type="Proteomes" id="UP000472755">
    <property type="component" value="Unassembled WGS sequence"/>
</dbReference>
<evidence type="ECO:0000259" key="4">
    <source>
        <dbReference type="PROSITE" id="PS50893"/>
    </source>
</evidence>
<dbReference type="InterPro" id="IPR003439">
    <property type="entry name" value="ABC_transporter-like_ATP-bd"/>
</dbReference>
<accession>A0A0W7TW76</accession>
<dbReference type="SUPFAM" id="SSF52540">
    <property type="entry name" value="P-loop containing nucleoside triphosphate hydrolases"/>
    <property type="match status" value="1"/>
</dbReference>
<evidence type="ECO:0000256" key="1">
    <source>
        <dbReference type="ARBA" id="ARBA00022448"/>
    </source>
</evidence>
<dbReference type="PROSITE" id="PS00211">
    <property type="entry name" value="ABC_TRANSPORTER_1"/>
    <property type="match status" value="1"/>
</dbReference>
<dbReference type="InterPro" id="IPR017871">
    <property type="entry name" value="ABC_transporter-like_CS"/>
</dbReference>
<dbReference type="FunFam" id="3.40.50.300:FF:000032">
    <property type="entry name" value="Export ABC transporter ATP-binding protein"/>
    <property type="match status" value="1"/>
</dbReference>
<evidence type="ECO:0000313" key="5">
    <source>
        <dbReference type="EMBL" id="KUE78031.1"/>
    </source>
</evidence>